<dbReference type="PANTHER" id="PTHR30097">
    <property type="entry name" value="CATION EFFLUX SYSTEM PROTEIN CUSB"/>
    <property type="match status" value="1"/>
</dbReference>
<evidence type="ECO:0000256" key="1">
    <source>
        <dbReference type="ARBA" id="ARBA00009477"/>
    </source>
</evidence>
<dbReference type="FunFam" id="2.40.30.170:FF:000010">
    <property type="entry name" value="Efflux RND transporter periplasmic adaptor subunit"/>
    <property type="match status" value="1"/>
</dbReference>
<dbReference type="RefSeq" id="WP_128948883.1">
    <property type="nucleotide sequence ID" value="NZ_CP030053.1"/>
</dbReference>
<evidence type="ECO:0000259" key="8">
    <source>
        <dbReference type="Pfam" id="PF25975"/>
    </source>
</evidence>
<dbReference type="Pfam" id="PF25975">
    <property type="entry name" value="CzcB_C"/>
    <property type="match status" value="1"/>
</dbReference>
<evidence type="ECO:0000313" key="9">
    <source>
        <dbReference type="EMBL" id="QAU44093.1"/>
    </source>
</evidence>
<feature type="domain" description="CusB-like barrel-sandwich hybrid" evidence="6">
    <location>
        <begin position="183"/>
        <end position="301"/>
    </location>
</feature>
<dbReference type="NCBIfam" id="TIGR01730">
    <property type="entry name" value="RND_mfp"/>
    <property type="match status" value="1"/>
</dbReference>
<evidence type="ECO:0000256" key="5">
    <source>
        <dbReference type="SAM" id="SignalP"/>
    </source>
</evidence>
<sequence length="478" mass="51075">MNRVVALGAAAAIIAAASAAFSAGEILRLEPFAHVATSSATAAEVGATIYYQDPDGKPFYSLSPKKTPDGRDWRSVPASADVGFDEDAPAAMPSATAVGSGERRVKYYRNPMGLPDTSPTPKKDSMGMDYIAVYEGEDIDDGSVKLSPGKIQRSGAKSEPVVRQPIRSIVRAPGVVKEDERRVSVVALRFEGFVESVANVTTGDHVHKGQPLMNVYSPALSSAAAEYLSAVSAGATGKDLKGARRRLENLATPEPAIKELERTREISLSIPWLAPQDGEILERNAVNGMRAGPGDVLFRIADHQVVWVLIDVAERDLPQITVGTKVTIRPRGLAGRTFTGEVSLIYPHLMTQTRTARIRVELPNPDEALRPEMYVDAEVETGPPEPVLAVPESAVLDSGTRQAILIDKGDGRFEPREVKLGRRGSGYVEITDGVAEGDAVVTSANFLIDAESNLKAALKGFAEPGTQSSEPSAKETRP</sequence>
<dbReference type="GO" id="GO:0046914">
    <property type="term" value="F:transition metal ion binding"/>
    <property type="evidence" value="ECO:0007669"/>
    <property type="project" value="TreeGrafter"/>
</dbReference>
<dbReference type="GO" id="GO:0022857">
    <property type="term" value="F:transmembrane transporter activity"/>
    <property type="evidence" value="ECO:0007669"/>
    <property type="project" value="InterPro"/>
</dbReference>
<dbReference type="EMBL" id="CP030053">
    <property type="protein sequence ID" value="QAU44093.1"/>
    <property type="molecule type" value="Genomic_DNA"/>
</dbReference>
<dbReference type="Gene3D" id="2.40.420.20">
    <property type="match status" value="1"/>
</dbReference>
<dbReference type="FunFam" id="2.40.420.20:FF:000003">
    <property type="entry name" value="Cation efflux system protein cusB"/>
    <property type="match status" value="1"/>
</dbReference>
<evidence type="ECO:0000256" key="4">
    <source>
        <dbReference type="ARBA" id="ARBA00023065"/>
    </source>
</evidence>
<feature type="signal peptide" evidence="5">
    <location>
        <begin position="1"/>
        <end position="22"/>
    </location>
</feature>
<evidence type="ECO:0000259" key="7">
    <source>
        <dbReference type="Pfam" id="PF25954"/>
    </source>
</evidence>
<dbReference type="KEGG" id="bgz:XH91_01115"/>
<feature type="domain" description="CusB-like beta-barrel" evidence="7">
    <location>
        <begin position="306"/>
        <end position="380"/>
    </location>
</feature>
<keyword evidence="2" id="KW-0813">Transport</keyword>
<feature type="chain" id="PRO_5042222880" evidence="5">
    <location>
        <begin position="23"/>
        <end position="478"/>
    </location>
</feature>
<dbReference type="InterPro" id="IPR051909">
    <property type="entry name" value="MFP_Cation_Efflux"/>
</dbReference>
<dbReference type="PANTHER" id="PTHR30097:SF15">
    <property type="entry name" value="CATION EFFLUX SYSTEM PROTEIN CUSB"/>
    <property type="match status" value="1"/>
</dbReference>
<dbReference type="GO" id="GO:0015679">
    <property type="term" value="P:plasma membrane copper ion transport"/>
    <property type="evidence" value="ECO:0007669"/>
    <property type="project" value="TreeGrafter"/>
</dbReference>
<dbReference type="GO" id="GO:0016020">
    <property type="term" value="C:membrane"/>
    <property type="evidence" value="ECO:0007669"/>
    <property type="project" value="InterPro"/>
</dbReference>
<evidence type="ECO:0000256" key="2">
    <source>
        <dbReference type="ARBA" id="ARBA00022448"/>
    </source>
</evidence>
<proteinExistence type="inferred from homology"/>
<dbReference type="Pfam" id="PF25954">
    <property type="entry name" value="Beta-barrel_RND_2"/>
    <property type="match status" value="1"/>
</dbReference>
<comment type="similarity">
    <text evidence="1">Belongs to the membrane fusion protein (MFP) (TC 8.A.1) family.</text>
</comment>
<dbReference type="SUPFAM" id="SSF111369">
    <property type="entry name" value="HlyD-like secretion proteins"/>
    <property type="match status" value="1"/>
</dbReference>
<dbReference type="Pfam" id="PF25919">
    <property type="entry name" value="BSH_CusB"/>
    <property type="match status" value="1"/>
</dbReference>
<protein>
    <submittedName>
        <fullName evidence="9">Efflux transporter periplasmic adaptor subunit</fullName>
    </submittedName>
</protein>
<dbReference type="InterPro" id="IPR058649">
    <property type="entry name" value="CzcB_C"/>
</dbReference>
<keyword evidence="3 5" id="KW-0732">Signal</keyword>
<keyword evidence="4" id="KW-0406">Ion transport</keyword>
<accession>A0AAE6C5Y8</accession>
<reference evidence="9 10" key="1">
    <citation type="submission" date="2018-06" db="EMBL/GenBank/DDBJ databases">
        <title>Comparative genomics of rhizobia nodulating Arachis hypogaea in China.</title>
        <authorList>
            <person name="Li Y."/>
        </authorList>
    </citation>
    <scope>NUCLEOTIDE SEQUENCE [LARGE SCALE GENOMIC DNA]</scope>
    <source>
        <strain evidence="9 10">CCBAU 51670</strain>
    </source>
</reference>
<evidence type="ECO:0000256" key="3">
    <source>
        <dbReference type="ARBA" id="ARBA00022729"/>
    </source>
</evidence>
<dbReference type="Gene3D" id="2.40.50.100">
    <property type="match status" value="1"/>
</dbReference>
<organism evidence="9 10">
    <name type="scientific">Bradyrhizobium guangzhouense</name>
    <dbReference type="NCBI Taxonomy" id="1325095"/>
    <lineage>
        <taxon>Bacteria</taxon>
        <taxon>Pseudomonadati</taxon>
        <taxon>Pseudomonadota</taxon>
        <taxon>Alphaproteobacteria</taxon>
        <taxon>Hyphomicrobiales</taxon>
        <taxon>Nitrobacteraceae</taxon>
        <taxon>Bradyrhizobium</taxon>
    </lineage>
</organism>
<name>A0AAE6C5Y8_9BRAD</name>
<dbReference type="GO" id="GO:0030288">
    <property type="term" value="C:outer membrane-bounded periplasmic space"/>
    <property type="evidence" value="ECO:0007669"/>
    <property type="project" value="TreeGrafter"/>
</dbReference>
<gene>
    <name evidence="9" type="ORF">XH91_01115</name>
</gene>
<dbReference type="Gene3D" id="2.40.30.170">
    <property type="match status" value="1"/>
</dbReference>
<dbReference type="InterPro" id="IPR058792">
    <property type="entry name" value="Beta-barrel_RND_2"/>
</dbReference>
<dbReference type="AlphaFoldDB" id="A0AAE6C5Y8"/>
<dbReference type="InterPro" id="IPR058790">
    <property type="entry name" value="BSH_CusB"/>
</dbReference>
<dbReference type="Proteomes" id="UP000288972">
    <property type="component" value="Chromosome"/>
</dbReference>
<evidence type="ECO:0000259" key="6">
    <source>
        <dbReference type="Pfam" id="PF25919"/>
    </source>
</evidence>
<dbReference type="InterPro" id="IPR006143">
    <property type="entry name" value="RND_pump_MFP"/>
</dbReference>
<feature type="domain" description="CzcB-like C-terminal circularly permuted SH3-like" evidence="8">
    <location>
        <begin position="388"/>
        <end position="448"/>
    </location>
</feature>
<dbReference type="GO" id="GO:0060003">
    <property type="term" value="P:copper ion export"/>
    <property type="evidence" value="ECO:0007669"/>
    <property type="project" value="TreeGrafter"/>
</dbReference>
<evidence type="ECO:0000313" key="10">
    <source>
        <dbReference type="Proteomes" id="UP000288972"/>
    </source>
</evidence>